<dbReference type="Proteomes" id="UP001153636">
    <property type="component" value="Chromosome 20"/>
</dbReference>
<protein>
    <submittedName>
        <fullName evidence="1">Uncharacterized protein</fullName>
    </submittedName>
</protein>
<name>A0A9P0CZR7_9CUCU</name>
<accession>A0A9P0CZR7</accession>
<sequence>MAPNLKTKSCEKTIKNSKYENTNTQKNAKWWLNAFEILEKDIKTPDEHKYSFLKHLLPPIILNKVMRTRDIPLIEETTDDMKTAETIKSDIDDTVESLFQTVRTEEEKDLCMQFEKLLGIVHKKKNVYVDFFKRKPGRAAIWRDLPPLEWREMKLSEMAEAVTQAIATDFVNWLDSMGGTVGEGLNVESIKDMFQVGSSAYGAGTVCVEVKELSAVTQKQADSVGLPELSRKNFLRDQIRKDQKASSMKPKISAFGTQLPSYMQIKPPPKDFYKKWLRCEKIPPKLESMATVWEGITHLRSTRMFCEHLYRECPNIKAPRYLYETGLMNPKVFTKYYTDAEMNALELQKIA</sequence>
<proteinExistence type="predicted"/>
<dbReference type="EMBL" id="OV651832">
    <property type="protein sequence ID" value="CAH1107246.1"/>
    <property type="molecule type" value="Genomic_DNA"/>
</dbReference>
<evidence type="ECO:0000313" key="1">
    <source>
        <dbReference type="EMBL" id="CAH1107246.1"/>
    </source>
</evidence>
<reference evidence="1" key="1">
    <citation type="submission" date="2022-01" db="EMBL/GenBank/DDBJ databases">
        <authorList>
            <person name="King R."/>
        </authorList>
    </citation>
    <scope>NUCLEOTIDE SEQUENCE</scope>
</reference>
<evidence type="ECO:0000313" key="2">
    <source>
        <dbReference type="Proteomes" id="UP001153636"/>
    </source>
</evidence>
<keyword evidence="2" id="KW-1185">Reference proteome</keyword>
<dbReference type="OrthoDB" id="6755972at2759"/>
<gene>
    <name evidence="1" type="ORF">PSYICH_LOCUS7893</name>
</gene>
<organism evidence="1 2">
    <name type="scientific">Psylliodes chrysocephalus</name>
    <dbReference type="NCBI Taxonomy" id="3402493"/>
    <lineage>
        <taxon>Eukaryota</taxon>
        <taxon>Metazoa</taxon>
        <taxon>Ecdysozoa</taxon>
        <taxon>Arthropoda</taxon>
        <taxon>Hexapoda</taxon>
        <taxon>Insecta</taxon>
        <taxon>Pterygota</taxon>
        <taxon>Neoptera</taxon>
        <taxon>Endopterygota</taxon>
        <taxon>Coleoptera</taxon>
        <taxon>Polyphaga</taxon>
        <taxon>Cucujiformia</taxon>
        <taxon>Chrysomeloidea</taxon>
        <taxon>Chrysomelidae</taxon>
        <taxon>Galerucinae</taxon>
        <taxon>Alticini</taxon>
        <taxon>Psylliodes</taxon>
    </lineage>
</organism>
<dbReference type="AlphaFoldDB" id="A0A9P0CZR7"/>